<reference evidence="5" key="1">
    <citation type="journal article" date="2017" name="Nature">
        <title>The genome of Chenopodium quinoa.</title>
        <authorList>
            <person name="Jarvis D.E."/>
            <person name="Ho Y.S."/>
            <person name="Lightfoot D.J."/>
            <person name="Schmoeckel S.M."/>
            <person name="Li B."/>
            <person name="Borm T.J.A."/>
            <person name="Ohyanagi H."/>
            <person name="Mineta K."/>
            <person name="Michell C.T."/>
            <person name="Saber N."/>
            <person name="Kharbatia N.M."/>
            <person name="Rupper R.R."/>
            <person name="Sharp A.R."/>
            <person name="Dally N."/>
            <person name="Boughton B.A."/>
            <person name="Woo Y.H."/>
            <person name="Gao G."/>
            <person name="Schijlen E.G.W.M."/>
            <person name="Guo X."/>
            <person name="Momin A.A."/>
            <person name="Negrao S."/>
            <person name="Al-Babili S."/>
            <person name="Gehring C."/>
            <person name="Roessner U."/>
            <person name="Jung C."/>
            <person name="Murphy K."/>
            <person name="Arold S.T."/>
            <person name="Gojobori T."/>
            <person name="van der Linden C.G."/>
            <person name="van Loo E.N."/>
            <person name="Jellen E.N."/>
            <person name="Maughan P.J."/>
            <person name="Tester M."/>
        </authorList>
    </citation>
    <scope>NUCLEOTIDE SEQUENCE [LARGE SCALE GENOMIC DNA]</scope>
    <source>
        <strain evidence="5">cv. PI 614886</strain>
    </source>
</reference>
<evidence type="ECO:0000313" key="6">
    <source>
        <dbReference type="Proteomes" id="UP000596660"/>
    </source>
</evidence>
<keyword evidence="1" id="KW-0677">Repeat</keyword>
<feature type="compositionally biased region" description="Polar residues" evidence="3">
    <location>
        <begin position="591"/>
        <end position="603"/>
    </location>
</feature>
<dbReference type="RefSeq" id="XP_021744256.1">
    <property type="nucleotide sequence ID" value="XM_021888564.1"/>
</dbReference>
<dbReference type="PROSITE" id="PS50077">
    <property type="entry name" value="HEAT_REPEAT"/>
    <property type="match status" value="1"/>
</dbReference>
<keyword evidence="6" id="KW-1185">Reference proteome</keyword>
<dbReference type="GO" id="GO:0005874">
    <property type="term" value="C:microtubule"/>
    <property type="evidence" value="ECO:0007669"/>
    <property type="project" value="InterPro"/>
</dbReference>
<dbReference type="EnsemblPlants" id="AUR62020728-RA">
    <property type="protein sequence ID" value="AUR62020728-RA:cds"/>
    <property type="gene ID" value="AUR62020728"/>
</dbReference>
<feature type="region of interest" description="Disordered" evidence="3">
    <location>
        <begin position="577"/>
        <end position="603"/>
    </location>
</feature>
<dbReference type="RefSeq" id="XP_021744255.1">
    <property type="nucleotide sequence ID" value="XM_021888563.1"/>
</dbReference>
<dbReference type="InterPro" id="IPR033337">
    <property type="entry name" value="TORTIFOLIA1/SINE1-2"/>
</dbReference>
<dbReference type="Proteomes" id="UP000596660">
    <property type="component" value="Unplaced"/>
</dbReference>
<dbReference type="InterPro" id="IPR057600">
    <property type="entry name" value="TORTIFOLIA1/SINE1-2_N"/>
</dbReference>
<evidence type="ECO:0000256" key="2">
    <source>
        <dbReference type="PROSITE-ProRule" id="PRU00103"/>
    </source>
</evidence>
<feature type="compositionally biased region" description="Polar residues" evidence="3">
    <location>
        <begin position="698"/>
        <end position="709"/>
    </location>
</feature>
<feature type="region of interest" description="Disordered" evidence="3">
    <location>
        <begin position="685"/>
        <end position="709"/>
    </location>
</feature>
<dbReference type="InterPro" id="IPR021133">
    <property type="entry name" value="HEAT_type_2"/>
</dbReference>
<dbReference type="Pfam" id="PF24713">
    <property type="entry name" value="TOR1L1_C"/>
    <property type="match status" value="1"/>
</dbReference>
<feature type="domain" description="TOG" evidence="4">
    <location>
        <begin position="48"/>
        <end position="291"/>
    </location>
</feature>
<dbReference type="OMA" id="TICNCLQ"/>
<dbReference type="GeneID" id="110710291"/>
<dbReference type="InterPro" id="IPR016024">
    <property type="entry name" value="ARM-type_fold"/>
</dbReference>
<evidence type="ECO:0000256" key="3">
    <source>
        <dbReference type="SAM" id="MobiDB-lite"/>
    </source>
</evidence>
<dbReference type="InterPro" id="IPR057599">
    <property type="entry name" value="TORTIFOLIA1/TORL1-2_C"/>
</dbReference>
<organism evidence="5 6">
    <name type="scientific">Chenopodium quinoa</name>
    <name type="common">Quinoa</name>
    <dbReference type="NCBI Taxonomy" id="63459"/>
    <lineage>
        <taxon>Eukaryota</taxon>
        <taxon>Viridiplantae</taxon>
        <taxon>Streptophyta</taxon>
        <taxon>Embryophyta</taxon>
        <taxon>Tracheophyta</taxon>
        <taxon>Spermatophyta</taxon>
        <taxon>Magnoliopsida</taxon>
        <taxon>eudicotyledons</taxon>
        <taxon>Gunneridae</taxon>
        <taxon>Pentapetalae</taxon>
        <taxon>Caryophyllales</taxon>
        <taxon>Chenopodiaceae</taxon>
        <taxon>Chenopodioideae</taxon>
        <taxon>Atripliceae</taxon>
        <taxon>Chenopodium</taxon>
    </lineage>
</organism>
<name>A0A803LZ27_CHEQI</name>
<dbReference type="AlphaFoldDB" id="A0A803LZ27"/>
<dbReference type="InterPro" id="IPR011989">
    <property type="entry name" value="ARM-like"/>
</dbReference>
<feature type="repeat" description="HEAT" evidence="2">
    <location>
        <begin position="106"/>
        <end position="144"/>
    </location>
</feature>
<dbReference type="InterPro" id="IPR034085">
    <property type="entry name" value="TOG"/>
</dbReference>
<protein>
    <recommendedName>
        <fullName evidence="4">TOG domain-containing protein</fullName>
    </recommendedName>
</protein>
<evidence type="ECO:0000256" key="1">
    <source>
        <dbReference type="ARBA" id="ARBA00022737"/>
    </source>
</evidence>
<dbReference type="Pfam" id="PF24714">
    <property type="entry name" value="TOR1L1_N"/>
    <property type="match status" value="1"/>
</dbReference>
<dbReference type="SMART" id="SM01349">
    <property type="entry name" value="TOG"/>
    <property type="match status" value="1"/>
</dbReference>
<gene>
    <name evidence="5" type="primary">LOC110710291</name>
</gene>
<dbReference type="PANTHER" id="PTHR31355">
    <property type="entry name" value="MICROTUBULE-ASSOCIATED PROTEIN TORTIFOLIA1"/>
    <property type="match status" value="1"/>
</dbReference>
<evidence type="ECO:0000313" key="5">
    <source>
        <dbReference type="EnsemblPlants" id="AUR62020728-RA:cds"/>
    </source>
</evidence>
<sequence>MMKRRTEVKSRGSKKVANPQHVVYELKHRVVLAINKIADRDTYQIGVQELEKTAESLNLDGLVPFLSCILDSDSEQKSAVRKECVRVMGVLVKMHGDLIGPHLAKMVASIVKRLKDQDSVVRDTCVETMGVFASEFGNRQVETDGVFVLLVRPLFEALGDQNKQIQAGAAMCLARVIENMTDPPVSILQKMLARTMKLLKNPHFKAKPAVIELNKSLIQAGGALSHSALSTAICSIQEALKDSDWTTRKAASLALGEIASSGGSFLVPFKASCIQALESCRFDKVKPVRDTVSQALHCWRSIGRQDVPEPSDSLCGDDCSDLITAGSSMWKDVSHTESKTNVVRNRAFESRRKGSPNFVEISSKSNNSDWHVDVAVPKMHSGISQYLHNDKSGSSSVCKTQETVTADVISMKDVGHEYDLIDDKQEYSSASNRVSDNFTNKFMSDFHCNSRRGDITKSVGGENRFAVGKNDVETEKQSYISKLEDRRSLDSTVTEADECHSVRVYRPQTENEIISIQKQLMEIENKQSRLMDILQGFTMSTMETLSIIQLKVSSLEHAVDRIVHDLAQGGKFSDLASRGSVEKGRSVISPGMSNNSTPRQSIETQDRNLAAQCLSNRNSWEGKAVGMKNKSNPISPCLDSRRQPLSMVNRNHIREGPEKSTGPNLQNTTYHRSRKTNIISSISQGNTRQNGRVDKNDIVSSTSHGNTQLNGRVDNNDLWKYVKSLLCEGDLDSAYREALYSGDQLLLIELIDGTGPVLDSLSDETISNLFIALASCASEHRIVESIIPWLQQIVDLSTIHGPNCVPLSLKVKRDILSAVQEALDVEVTHPTKRRLVAQLAMKLQQIWG</sequence>
<dbReference type="PANTHER" id="PTHR31355:SF22">
    <property type="entry name" value="TORTIFOLIA1-LIKE PROTEIN 2"/>
    <property type="match status" value="1"/>
</dbReference>
<reference evidence="5" key="2">
    <citation type="submission" date="2021-03" db="UniProtKB">
        <authorList>
            <consortium name="EnsemblPlants"/>
        </authorList>
    </citation>
    <scope>IDENTIFICATION</scope>
</reference>
<proteinExistence type="predicted"/>
<dbReference type="Gramene" id="AUR62020728-RA">
    <property type="protein sequence ID" value="AUR62020728-RA:cds"/>
    <property type="gene ID" value="AUR62020728"/>
</dbReference>
<dbReference type="SUPFAM" id="SSF48371">
    <property type="entry name" value="ARM repeat"/>
    <property type="match status" value="1"/>
</dbReference>
<evidence type="ECO:0000259" key="4">
    <source>
        <dbReference type="SMART" id="SM01349"/>
    </source>
</evidence>
<dbReference type="SMR" id="A0A803LZ27"/>
<accession>A0A803LZ27</accession>
<dbReference type="GO" id="GO:0008017">
    <property type="term" value="F:microtubule binding"/>
    <property type="evidence" value="ECO:0007669"/>
    <property type="project" value="InterPro"/>
</dbReference>
<dbReference type="Gene3D" id="1.25.10.10">
    <property type="entry name" value="Leucine-rich Repeat Variant"/>
    <property type="match status" value="2"/>
</dbReference>